<evidence type="ECO:0000313" key="1">
    <source>
        <dbReference type="EMBL" id="KAF6749186.1"/>
    </source>
</evidence>
<organism evidence="1 2">
    <name type="scientific">Ephemerocybe angulata</name>
    <dbReference type="NCBI Taxonomy" id="980116"/>
    <lineage>
        <taxon>Eukaryota</taxon>
        <taxon>Fungi</taxon>
        <taxon>Dikarya</taxon>
        <taxon>Basidiomycota</taxon>
        <taxon>Agaricomycotina</taxon>
        <taxon>Agaricomycetes</taxon>
        <taxon>Agaricomycetidae</taxon>
        <taxon>Agaricales</taxon>
        <taxon>Agaricineae</taxon>
        <taxon>Psathyrellaceae</taxon>
        <taxon>Ephemerocybe</taxon>
    </lineage>
</organism>
<dbReference type="InterPro" id="IPR032675">
    <property type="entry name" value="LRR_dom_sf"/>
</dbReference>
<proteinExistence type="predicted"/>
<keyword evidence="2" id="KW-1185">Reference proteome</keyword>
<dbReference type="Gene3D" id="3.80.10.10">
    <property type="entry name" value="Ribonuclease Inhibitor"/>
    <property type="match status" value="1"/>
</dbReference>
<dbReference type="EMBL" id="JACGCI010000064">
    <property type="protein sequence ID" value="KAF6749186.1"/>
    <property type="molecule type" value="Genomic_DNA"/>
</dbReference>
<accession>A0A8H6HMJ6</accession>
<name>A0A8H6HMJ6_9AGAR</name>
<protein>
    <submittedName>
        <fullName evidence="1">Uncharacterized protein</fullName>
    </submittedName>
</protein>
<sequence>MRFSQEILDLICGEFACRGTEFEAGCDEETEVTGRRISFPTARKELATNVALVSKAFYAAASRVVWEWVVICRKDDLENVADNGSRIYGARTIRLDVAMDFRGKKHAQGTYEKKKLTDLLENMPHLRVLVVDNTFDSPRHPSKVVPIRPEVIQGVLQCSSILRLELLSTSELLQGFDFMRIAHECPALKTLVVQGVTSVSGERRFRPAWGYKPLAGTKVLPALERLCMGKPGARFLPEVIPLLYDESSSPRLTALRRLDMRYTSQGTECEGWWSFLDTNGPHLNTLEWVVGTRMPHSWLDRLTGLKTLILTLRKDDASGSRVHGWPKPNVEVLIVQPEEAFVVPEDTHATWIGLLKTIVLRAGPRLKEIRMQRVDWIVNQEFGVKVRREVGEELKGGDTILWFGQRLIGGGEDAWGLDVDPSFTGCIQDEGPRLKEIRVEKVDWVVNEELRAKISSEVGEELKSGRLTLWFGEKVMALGTLET</sequence>
<dbReference type="Proteomes" id="UP000521943">
    <property type="component" value="Unassembled WGS sequence"/>
</dbReference>
<evidence type="ECO:0000313" key="2">
    <source>
        <dbReference type="Proteomes" id="UP000521943"/>
    </source>
</evidence>
<gene>
    <name evidence="1" type="ORF">DFP72DRAFT_1142681</name>
</gene>
<reference evidence="1 2" key="1">
    <citation type="submission" date="2020-07" db="EMBL/GenBank/DDBJ databases">
        <title>Comparative genomics of pyrophilous fungi reveals a link between fire events and developmental genes.</title>
        <authorList>
            <consortium name="DOE Joint Genome Institute"/>
            <person name="Steindorff A.S."/>
            <person name="Carver A."/>
            <person name="Calhoun S."/>
            <person name="Stillman K."/>
            <person name="Liu H."/>
            <person name="Lipzen A."/>
            <person name="Pangilinan J."/>
            <person name="Labutti K."/>
            <person name="Bruns T.D."/>
            <person name="Grigoriev I.V."/>
        </authorList>
    </citation>
    <scope>NUCLEOTIDE SEQUENCE [LARGE SCALE GENOMIC DNA]</scope>
    <source>
        <strain evidence="1 2">CBS 144469</strain>
    </source>
</reference>
<dbReference type="AlphaFoldDB" id="A0A8H6HMJ6"/>
<comment type="caution">
    <text evidence="1">The sequence shown here is derived from an EMBL/GenBank/DDBJ whole genome shotgun (WGS) entry which is preliminary data.</text>
</comment>